<feature type="compositionally biased region" description="Polar residues" evidence="1">
    <location>
        <begin position="206"/>
        <end position="223"/>
    </location>
</feature>
<dbReference type="VEuPathDB" id="FungiDB:TREMEDRAFT_33512"/>
<dbReference type="AlphaFoldDB" id="A0A4Q1BAI3"/>
<accession>A0A4Q1BAI3</accession>
<feature type="region of interest" description="Disordered" evidence="1">
    <location>
        <begin position="412"/>
        <end position="450"/>
    </location>
</feature>
<dbReference type="STRING" id="5217.A0A4Q1BAI3"/>
<proteinExistence type="predicted"/>
<feature type="compositionally biased region" description="Basic residues" evidence="1">
    <location>
        <begin position="441"/>
        <end position="450"/>
    </location>
</feature>
<feature type="compositionally biased region" description="Polar residues" evidence="1">
    <location>
        <begin position="430"/>
        <end position="440"/>
    </location>
</feature>
<comment type="caution">
    <text evidence="2">The sequence shown here is derived from an EMBL/GenBank/DDBJ whole genome shotgun (WGS) entry which is preliminary data.</text>
</comment>
<evidence type="ECO:0000313" key="2">
    <source>
        <dbReference type="EMBL" id="RXK35798.1"/>
    </source>
</evidence>
<name>A0A4Q1BAI3_TREME</name>
<protein>
    <submittedName>
        <fullName evidence="2">Uncharacterized protein</fullName>
    </submittedName>
</protein>
<feature type="region of interest" description="Disordered" evidence="1">
    <location>
        <begin position="151"/>
        <end position="170"/>
    </location>
</feature>
<organism evidence="2 3">
    <name type="scientific">Tremella mesenterica</name>
    <name type="common">Jelly fungus</name>
    <dbReference type="NCBI Taxonomy" id="5217"/>
    <lineage>
        <taxon>Eukaryota</taxon>
        <taxon>Fungi</taxon>
        <taxon>Dikarya</taxon>
        <taxon>Basidiomycota</taxon>
        <taxon>Agaricomycotina</taxon>
        <taxon>Tremellomycetes</taxon>
        <taxon>Tremellales</taxon>
        <taxon>Tremellaceae</taxon>
        <taxon>Tremella</taxon>
    </lineage>
</organism>
<feature type="region of interest" description="Disordered" evidence="1">
    <location>
        <begin position="336"/>
        <end position="372"/>
    </location>
</feature>
<dbReference type="EMBL" id="SDIL01000121">
    <property type="protein sequence ID" value="RXK35798.1"/>
    <property type="molecule type" value="Genomic_DNA"/>
</dbReference>
<gene>
    <name evidence="2" type="ORF">M231_06937</name>
</gene>
<dbReference type="Proteomes" id="UP000289152">
    <property type="component" value="Unassembled WGS sequence"/>
</dbReference>
<dbReference type="Gene3D" id="1.25.40.20">
    <property type="entry name" value="Ankyrin repeat-containing domain"/>
    <property type="match status" value="1"/>
</dbReference>
<feature type="region of interest" description="Disordered" evidence="1">
    <location>
        <begin position="194"/>
        <end position="223"/>
    </location>
</feature>
<dbReference type="SUPFAM" id="SSF48403">
    <property type="entry name" value="Ankyrin repeat"/>
    <property type="match status" value="1"/>
</dbReference>
<dbReference type="OrthoDB" id="539213at2759"/>
<dbReference type="InterPro" id="IPR036770">
    <property type="entry name" value="Ankyrin_rpt-contain_sf"/>
</dbReference>
<keyword evidence="3" id="KW-1185">Reference proteome</keyword>
<reference evidence="2 3" key="1">
    <citation type="submission" date="2016-06" db="EMBL/GenBank/DDBJ databases">
        <title>Evolution of pathogenesis and genome organization in the Tremellales.</title>
        <authorList>
            <person name="Cuomo C."/>
            <person name="Litvintseva A."/>
            <person name="Heitman J."/>
            <person name="Chen Y."/>
            <person name="Sun S."/>
            <person name="Springer D."/>
            <person name="Dromer F."/>
            <person name="Young S."/>
            <person name="Zeng Q."/>
            <person name="Chapman S."/>
            <person name="Gujja S."/>
            <person name="Saif S."/>
            <person name="Birren B."/>
        </authorList>
    </citation>
    <scope>NUCLEOTIDE SEQUENCE [LARGE SCALE GENOMIC DNA]</scope>
    <source>
        <strain evidence="2 3">ATCC 28783</strain>
    </source>
</reference>
<evidence type="ECO:0000313" key="3">
    <source>
        <dbReference type="Proteomes" id="UP000289152"/>
    </source>
</evidence>
<dbReference type="InParanoid" id="A0A4Q1BAI3"/>
<sequence length="450" mass="50503">MSYDTCSQCTRFNVQLVQSIHLLSLNPFLPQVSKRIYSTLHNSSPTTIATYLLCLYAHYGPEDVLVRSVRHPICDVGVCREIRRLWDMRRGVGDEDEDISMRRKQGNNLRRSEVDDFRGESSSGRHSRLEIDMTGGFLRNDSEVGVEEERQSLVMGGNPPKDFSVEEDVKTQDRIKIGPLSCVELPRRLFRPPLLLPTPSSKPARASQTTVSSSNQRTQDPLSVNETFSPTPTLHPLLIYLFSTYSPSSNSHKGYPLCRAILARDVMLIQFLLHHGADPSVKGWMALELAIHMKDLELVRMLVDRNWVERQTSSGVSYLSKRATISKDGVVKGSEPMRAMEIPGNDGREGRGSTAGGGESVQGREEEVNGRCKKRRRISITIDPKFVDLAMKKGAHDVVEYFVKEKGIMPSLGTIMSMNPDRSGKESSSRKSNTIGNQKSRSIKGKRRLR</sequence>
<evidence type="ECO:0000256" key="1">
    <source>
        <dbReference type="SAM" id="MobiDB-lite"/>
    </source>
</evidence>